<dbReference type="InterPro" id="IPR054767">
    <property type="entry name" value="Cas10-Cmr2_palm2"/>
</dbReference>
<protein>
    <recommendedName>
        <fullName evidence="4">Cas10/Cmr2 second palm domain-containing protein</fullName>
    </recommendedName>
</protein>
<evidence type="ECO:0000256" key="2">
    <source>
        <dbReference type="ARBA" id="ARBA00023118"/>
    </source>
</evidence>
<dbReference type="RefSeq" id="WP_180282477.1">
    <property type="nucleotide sequence ID" value="NZ_JABFDB010000008.1"/>
</dbReference>
<proteinExistence type="predicted"/>
<sequence>MAALVGFVAKGIQSWITSGGKLRDIAGGSDLVEEIPGRVRDDMMKACRATSAGSGEGVTILSTGAGAFRLLVADDGAAARMVRLLPLMIAEWAPGLRYGLAWHELAGDRPTAREFDAFENELRTDGGLAGPVLPPATPFTLRAQRTGEPAVDDKERDDDGVQGPEAVDCSMRRRRDAAGGGRASVFKTRLFPDMAGDFAKDVDVIVGDGRYMAVLHADGNGLGQLFMAIGKDESLGAEDRTRLLRDLSNAVKEATEEAFLAALHDIVRDVATRKTIPVRPIVLGGDDVTALLPARDAIRFTETFLTRFGIETGERLKGLKNSPVYIPDRLTACAGIAFVKAHYPFDQAHTLAESLCRFAKAGSRRGEGRTLASLAFHRVTTTLARDFAGDIVAHDLSQRVDDELRLLTMAPYRVPEGDGEVPDGNNDEGHTPLARLRDLLRLADVVDRLPRGSWRELAGLVRENDVLAAARYHRLVEVIPKEAAHDLRSALSALGCAPPRLWTSKGTKERPARSPMLDVTALLAATGRGKGAGEEAEEAVP</sequence>
<dbReference type="EMBL" id="JABFDB010000008">
    <property type="protein sequence ID" value="NYZ20717.1"/>
    <property type="molecule type" value="Genomic_DNA"/>
</dbReference>
<keyword evidence="2" id="KW-0051">Antiviral defense</keyword>
<dbReference type="Pfam" id="PF22335">
    <property type="entry name" value="Cas10-Cmr2_palm2"/>
    <property type="match status" value="1"/>
</dbReference>
<evidence type="ECO:0000259" key="4">
    <source>
        <dbReference type="Pfam" id="PF22335"/>
    </source>
</evidence>
<evidence type="ECO:0000313" key="6">
    <source>
        <dbReference type="Proteomes" id="UP000584642"/>
    </source>
</evidence>
<keyword evidence="1" id="KW-0547">Nucleotide-binding</keyword>
<dbReference type="Gene3D" id="3.30.70.270">
    <property type="match status" value="1"/>
</dbReference>
<reference evidence="5 6" key="1">
    <citation type="submission" date="2020-05" db="EMBL/GenBank/DDBJ databases">
        <title>Azospirillum oleiclasticum sp. nov, a nitrogen-fixing and heavy crude oil-emulsifying bacterium isolated from the crude oil of Yumen Oilfield.</title>
        <authorList>
            <person name="Wu D."/>
            <person name="Cai M."/>
            <person name="Zhang X."/>
        </authorList>
    </citation>
    <scope>NUCLEOTIDE SEQUENCE [LARGE SCALE GENOMIC DNA]</scope>
    <source>
        <strain evidence="5 6">ROY-1-1-2</strain>
    </source>
</reference>
<name>A0ABX2T8R1_9PROT</name>
<evidence type="ECO:0000256" key="3">
    <source>
        <dbReference type="SAM" id="MobiDB-lite"/>
    </source>
</evidence>
<feature type="domain" description="Cas10/Cmr2 second palm" evidence="4">
    <location>
        <begin position="211"/>
        <end position="364"/>
    </location>
</feature>
<dbReference type="Proteomes" id="UP000584642">
    <property type="component" value="Unassembled WGS sequence"/>
</dbReference>
<organism evidence="5 6">
    <name type="scientific">Azospirillum oleiclasticum</name>
    <dbReference type="NCBI Taxonomy" id="2735135"/>
    <lineage>
        <taxon>Bacteria</taxon>
        <taxon>Pseudomonadati</taxon>
        <taxon>Pseudomonadota</taxon>
        <taxon>Alphaproteobacteria</taxon>
        <taxon>Rhodospirillales</taxon>
        <taxon>Azospirillaceae</taxon>
        <taxon>Azospirillum</taxon>
    </lineage>
</organism>
<evidence type="ECO:0000313" key="5">
    <source>
        <dbReference type="EMBL" id="NYZ20717.1"/>
    </source>
</evidence>
<accession>A0ABX2T8R1</accession>
<evidence type="ECO:0000256" key="1">
    <source>
        <dbReference type="ARBA" id="ARBA00022741"/>
    </source>
</evidence>
<feature type="region of interest" description="Disordered" evidence="3">
    <location>
        <begin position="145"/>
        <end position="166"/>
    </location>
</feature>
<dbReference type="InterPro" id="IPR043128">
    <property type="entry name" value="Rev_trsase/Diguanyl_cyclase"/>
</dbReference>
<comment type="caution">
    <text evidence="5">The sequence shown here is derived from an EMBL/GenBank/DDBJ whole genome shotgun (WGS) entry which is preliminary data.</text>
</comment>
<gene>
    <name evidence="5" type="ORF">HND93_13440</name>
</gene>
<keyword evidence="6" id="KW-1185">Reference proteome</keyword>